<reference evidence="11" key="2">
    <citation type="submission" date="2021-08" db="EMBL/GenBank/DDBJ databases">
        <authorList>
            <person name="Tani A."/>
            <person name="Ola A."/>
            <person name="Ogura Y."/>
            <person name="Katsura K."/>
            <person name="Hayashi T."/>
        </authorList>
    </citation>
    <scope>NUCLEOTIDE SEQUENCE</scope>
    <source>
        <strain evidence="11">JCM 32048</strain>
    </source>
</reference>
<evidence type="ECO:0000256" key="10">
    <source>
        <dbReference type="SAM" id="MobiDB-lite"/>
    </source>
</evidence>
<keyword evidence="6 9" id="KW-1133">Transmembrane helix</keyword>
<dbReference type="EMBL" id="BPQJ01000009">
    <property type="protein sequence ID" value="GJD62314.1"/>
    <property type="molecule type" value="Genomic_DNA"/>
</dbReference>
<keyword evidence="5 9" id="KW-0653">Protein transport</keyword>
<comment type="subcellular location">
    <subcellularLocation>
        <location evidence="1 9">Cell membrane</location>
        <topology evidence="1 9">Single-pass membrane protein</topology>
    </subcellularLocation>
</comment>
<name>A0AA37HB26_9HYPH</name>
<comment type="function">
    <text evidence="9">Part of the twin-arginine translocation (Tat) system that transports large folded proteins containing a characteristic twin-arginine motif in their signal peptide across membranes. TatA could form the protein-conducting channel of the Tat system.</text>
</comment>
<evidence type="ECO:0000256" key="3">
    <source>
        <dbReference type="ARBA" id="ARBA00022475"/>
    </source>
</evidence>
<dbReference type="GO" id="GO:0033281">
    <property type="term" value="C:TAT protein transport complex"/>
    <property type="evidence" value="ECO:0007669"/>
    <property type="project" value="UniProtKB-UniRule"/>
</dbReference>
<comment type="similarity">
    <text evidence="9">Belongs to the TatA/E family.</text>
</comment>
<organism evidence="11 12">
    <name type="scientific">Methylobacterium frigidaeris</name>
    <dbReference type="NCBI Taxonomy" id="2038277"/>
    <lineage>
        <taxon>Bacteria</taxon>
        <taxon>Pseudomonadati</taxon>
        <taxon>Pseudomonadota</taxon>
        <taxon>Alphaproteobacteria</taxon>
        <taxon>Hyphomicrobiales</taxon>
        <taxon>Methylobacteriaceae</taxon>
        <taxon>Methylobacterium</taxon>
    </lineage>
</organism>
<reference evidence="11" key="1">
    <citation type="journal article" date="2016" name="Front. Microbiol.">
        <title>Genome Sequence of the Piezophilic, Mesophilic Sulfate-Reducing Bacterium Desulfovibrio indicus J2T.</title>
        <authorList>
            <person name="Cao J."/>
            <person name="Maignien L."/>
            <person name="Shao Z."/>
            <person name="Alain K."/>
            <person name="Jebbar M."/>
        </authorList>
    </citation>
    <scope>NUCLEOTIDE SEQUENCE</scope>
    <source>
        <strain evidence="11">JCM 32048</strain>
    </source>
</reference>
<dbReference type="HAMAP" id="MF_00236">
    <property type="entry name" value="TatA_E"/>
    <property type="match status" value="1"/>
</dbReference>
<evidence type="ECO:0000256" key="4">
    <source>
        <dbReference type="ARBA" id="ARBA00022692"/>
    </source>
</evidence>
<protein>
    <recommendedName>
        <fullName evidence="9">Sec-independent protein translocase protein TatA</fullName>
    </recommendedName>
</protein>
<feature type="region of interest" description="Disordered" evidence="10">
    <location>
        <begin position="43"/>
        <end position="102"/>
    </location>
</feature>
<dbReference type="NCBIfam" id="NF001940">
    <property type="entry name" value="PRK00720.1"/>
    <property type="match status" value="1"/>
</dbReference>
<dbReference type="AlphaFoldDB" id="A0AA37HB26"/>
<dbReference type="Pfam" id="PF02416">
    <property type="entry name" value="TatA_B_E"/>
    <property type="match status" value="1"/>
</dbReference>
<dbReference type="NCBIfam" id="TIGR01411">
    <property type="entry name" value="tatAE"/>
    <property type="match status" value="1"/>
</dbReference>
<dbReference type="PANTHER" id="PTHR42982">
    <property type="entry name" value="SEC-INDEPENDENT PROTEIN TRANSLOCASE PROTEIN TATA"/>
    <property type="match status" value="1"/>
</dbReference>
<accession>A0AA37HB26</accession>
<gene>
    <name evidence="9 11" type="primary">tatA</name>
    <name evidence="11" type="ORF">MPEAHAMD_2467</name>
</gene>
<evidence type="ECO:0000256" key="2">
    <source>
        <dbReference type="ARBA" id="ARBA00022448"/>
    </source>
</evidence>
<feature type="compositionally biased region" description="Pro residues" evidence="10">
    <location>
        <begin position="65"/>
        <end position="77"/>
    </location>
</feature>
<feature type="transmembrane region" description="Helical" evidence="9">
    <location>
        <begin position="6"/>
        <end position="25"/>
    </location>
</feature>
<evidence type="ECO:0000313" key="12">
    <source>
        <dbReference type="Proteomes" id="UP001055286"/>
    </source>
</evidence>
<keyword evidence="3 9" id="KW-1003">Cell membrane</keyword>
<dbReference type="RefSeq" id="WP_238190953.1">
    <property type="nucleotide sequence ID" value="NZ_BPQJ01000009.1"/>
</dbReference>
<keyword evidence="8 9" id="KW-0472">Membrane</keyword>
<comment type="caution">
    <text evidence="11">The sequence shown here is derived from an EMBL/GenBank/DDBJ whole genome shotgun (WGS) entry which is preliminary data.</text>
</comment>
<dbReference type="Proteomes" id="UP001055286">
    <property type="component" value="Unassembled WGS sequence"/>
</dbReference>
<comment type="subunit">
    <text evidence="9">The Tat system comprises two distinct complexes: a TatABC complex, containing multiple copies of TatA, TatB and TatC subunits, and a separate TatA complex, containing only TatA subunits. Substrates initially bind to the TatABC complex, which probably triggers association of the separate TatA complex to form the active translocon.</text>
</comment>
<evidence type="ECO:0000313" key="11">
    <source>
        <dbReference type="EMBL" id="GJD62314.1"/>
    </source>
</evidence>
<evidence type="ECO:0000256" key="5">
    <source>
        <dbReference type="ARBA" id="ARBA00022927"/>
    </source>
</evidence>
<dbReference type="Gene3D" id="1.20.5.3310">
    <property type="match status" value="1"/>
</dbReference>
<sequence length="102" mass="10691">MGGASIWHWIVVGVIVMLLFGRGKVSELMGDVAKGIKAFKKGMADEEQTPTTTAQVPHAQVPPVQVAPPPVAQPAPAQPAHVPTAQMPPLNTAEPNVDRKVG</sequence>
<keyword evidence="4 9" id="KW-0812">Transmembrane</keyword>
<evidence type="ECO:0000256" key="6">
    <source>
        <dbReference type="ARBA" id="ARBA00022989"/>
    </source>
</evidence>
<dbReference type="GO" id="GO:0008320">
    <property type="term" value="F:protein transmembrane transporter activity"/>
    <property type="evidence" value="ECO:0007669"/>
    <property type="project" value="UniProtKB-UniRule"/>
</dbReference>
<evidence type="ECO:0000256" key="9">
    <source>
        <dbReference type="HAMAP-Rule" id="MF_00236"/>
    </source>
</evidence>
<dbReference type="GO" id="GO:0043953">
    <property type="term" value="P:protein transport by the Tat complex"/>
    <property type="evidence" value="ECO:0007669"/>
    <property type="project" value="UniProtKB-UniRule"/>
</dbReference>
<dbReference type="PANTHER" id="PTHR42982:SF1">
    <property type="entry name" value="SEC-INDEPENDENT PROTEIN TRANSLOCASE PROTEIN TATA"/>
    <property type="match status" value="1"/>
</dbReference>
<dbReference type="InterPro" id="IPR006312">
    <property type="entry name" value="TatA/E"/>
</dbReference>
<keyword evidence="2 9" id="KW-0813">Transport</keyword>
<evidence type="ECO:0000256" key="7">
    <source>
        <dbReference type="ARBA" id="ARBA00023010"/>
    </source>
</evidence>
<evidence type="ECO:0000256" key="1">
    <source>
        <dbReference type="ARBA" id="ARBA00004162"/>
    </source>
</evidence>
<evidence type="ECO:0000256" key="8">
    <source>
        <dbReference type="ARBA" id="ARBA00023136"/>
    </source>
</evidence>
<feature type="compositionally biased region" description="Low complexity" evidence="10">
    <location>
        <begin position="53"/>
        <end position="64"/>
    </location>
</feature>
<proteinExistence type="inferred from homology"/>
<keyword evidence="7 9" id="KW-0811">Translocation</keyword>
<keyword evidence="12" id="KW-1185">Reference proteome</keyword>
<dbReference type="InterPro" id="IPR003369">
    <property type="entry name" value="TatA/B/E"/>
</dbReference>